<evidence type="ECO:0000313" key="2">
    <source>
        <dbReference type="EMBL" id="MTV40776.1"/>
    </source>
</evidence>
<dbReference type="Gene3D" id="3.30.160.170">
    <property type="entry name" value="FlaG-like"/>
    <property type="match status" value="1"/>
</dbReference>
<dbReference type="RefSeq" id="WP_155466871.1">
    <property type="nucleotide sequence ID" value="NZ_WNKY01000040.1"/>
</dbReference>
<sequence>MTIDTIGSATTAASGRPAERAPVSSDAAVAQGAARAPATAVETAAAVKAPSAAPSLEQVSEAVSQLNKSVQAKSQGLEFSIDSDSKRTVVKVVDQTTKEVLRQIPTPEALEIAKSLEAKSSTGLLIQQTA</sequence>
<dbReference type="InterPro" id="IPR005186">
    <property type="entry name" value="FlaG"/>
</dbReference>
<proteinExistence type="predicted"/>
<dbReference type="Pfam" id="PF03646">
    <property type="entry name" value="FlaG"/>
    <property type="match status" value="1"/>
</dbReference>
<gene>
    <name evidence="2" type="ORF">GM676_24745</name>
</gene>
<keyword evidence="2" id="KW-0966">Cell projection</keyword>
<dbReference type="SUPFAM" id="SSF160214">
    <property type="entry name" value="FlaG-like"/>
    <property type="match status" value="1"/>
</dbReference>
<comment type="caution">
    <text evidence="2">The sequence shown here is derived from an EMBL/GenBank/DDBJ whole genome shotgun (WGS) entry which is preliminary data.</text>
</comment>
<dbReference type="AlphaFoldDB" id="A0A6L6PNR5"/>
<protein>
    <submittedName>
        <fullName evidence="2">Flagellar biosynthesis protein FlaG</fullName>
    </submittedName>
</protein>
<accession>A0A6L6PNR5</accession>
<feature type="compositionally biased region" description="Polar residues" evidence="1">
    <location>
        <begin position="1"/>
        <end position="13"/>
    </location>
</feature>
<dbReference type="EMBL" id="WNKY01000040">
    <property type="protein sequence ID" value="MTV40776.1"/>
    <property type="molecule type" value="Genomic_DNA"/>
</dbReference>
<evidence type="ECO:0000256" key="1">
    <source>
        <dbReference type="SAM" id="MobiDB-lite"/>
    </source>
</evidence>
<feature type="region of interest" description="Disordered" evidence="1">
    <location>
        <begin position="1"/>
        <end position="26"/>
    </location>
</feature>
<dbReference type="PANTHER" id="PTHR37166">
    <property type="entry name" value="PROTEIN FLAG"/>
    <property type="match status" value="1"/>
</dbReference>
<keyword evidence="2" id="KW-0969">Cilium</keyword>
<reference evidence="2 3" key="1">
    <citation type="submission" date="2019-11" db="EMBL/GenBank/DDBJ databases">
        <title>Type strains purchased from KCTC, JCM and DSMZ.</title>
        <authorList>
            <person name="Lu H."/>
        </authorList>
    </citation>
    <scope>NUCLEOTIDE SEQUENCE [LARGE SCALE GENOMIC DNA]</scope>
    <source>
        <strain evidence="2 3">KCTC 22382</strain>
    </source>
</reference>
<keyword evidence="3" id="KW-1185">Reference proteome</keyword>
<dbReference type="PANTHER" id="PTHR37166:SF1">
    <property type="entry name" value="PROTEIN FLAG"/>
    <property type="match status" value="1"/>
</dbReference>
<dbReference type="InterPro" id="IPR035924">
    <property type="entry name" value="FlaG-like_sf"/>
</dbReference>
<keyword evidence="2" id="KW-0282">Flagellum</keyword>
<name>A0A6L6PNR5_9BURK</name>
<evidence type="ECO:0000313" key="3">
    <source>
        <dbReference type="Proteomes" id="UP000475582"/>
    </source>
</evidence>
<dbReference type="Proteomes" id="UP000475582">
    <property type="component" value="Unassembled WGS sequence"/>
</dbReference>
<dbReference type="OrthoDB" id="8565152at2"/>
<organism evidence="2 3">
    <name type="scientific">Duganella radicis</name>
    <dbReference type="NCBI Taxonomy" id="551988"/>
    <lineage>
        <taxon>Bacteria</taxon>
        <taxon>Pseudomonadati</taxon>
        <taxon>Pseudomonadota</taxon>
        <taxon>Betaproteobacteria</taxon>
        <taxon>Burkholderiales</taxon>
        <taxon>Oxalobacteraceae</taxon>
        <taxon>Telluria group</taxon>
        <taxon>Duganella</taxon>
    </lineage>
</organism>